<accession>A0ABS9KK52</accession>
<dbReference type="InterPro" id="IPR011006">
    <property type="entry name" value="CheY-like_superfamily"/>
</dbReference>
<gene>
    <name evidence="1" type="ORF">LZZ85_00330</name>
</gene>
<evidence type="ECO:0000313" key="2">
    <source>
        <dbReference type="Proteomes" id="UP001165367"/>
    </source>
</evidence>
<reference evidence="1" key="1">
    <citation type="submission" date="2022-01" db="EMBL/GenBank/DDBJ databases">
        <authorList>
            <person name="Jo J.-H."/>
            <person name="Im W.-T."/>
        </authorList>
    </citation>
    <scope>NUCLEOTIDE SEQUENCE</scope>
    <source>
        <strain evidence="1">NA20</strain>
    </source>
</reference>
<evidence type="ECO:0000313" key="1">
    <source>
        <dbReference type="EMBL" id="MCG2612696.1"/>
    </source>
</evidence>
<dbReference type="SUPFAM" id="SSF52172">
    <property type="entry name" value="CheY-like"/>
    <property type="match status" value="1"/>
</dbReference>
<comment type="caution">
    <text evidence="1">The sequence shown here is derived from an EMBL/GenBank/DDBJ whole genome shotgun (WGS) entry which is preliminary data.</text>
</comment>
<evidence type="ECO:0008006" key="3">
    <source>
        <dbReference type="Google" id="ProtNLM"/>
    </source>
</evidence>
<dbReference type="EMBL" id="JAKLTR010000001">
    <property type="protein sequence ID" value="MCG2612696.1"/>
    <property type="molecule type" value="Genomic_DNA"/>
</dbReference>
<protein>
    <recommendedName>
        <fullName evidence="3">Response regulator</fullName>
    </recommendedName>
</protein>
<name>A0ABS9KK52_9BACT</name>
<proteinExistence type="predicted"/>
<dbReference type="Proteomes" id="UP001165367">
    <property type="component" value="Unassembled WGS sequence"/>
</dbReference>
<keyword evidence="2" id="KW-1185">Reference proteome</keyword>
<sequence>MNILILDDELDTMSLFLQRLRGFADNVIAFGSIEAAQQYIDKHFMLIDLFLIDETLDAASDGPFERSGSLFGKSIAEKYPYIPLILYTGTSYNLMLAKEIWAKYGFSYIVDKGHFSEDIKGHLDEFSRFVNINQQWKYREERREEALLRYFTKRTPEERRKFKEEAEKYAPDWRQFQIKCDDVEFSLANLLKSPIIEQDATERIDEYLRRTRRKYAFTGDWCGTTIETKLEKYLDLPARQYKKECEQLNQDAFQYLINVLVLKFKTEELGEACPPLELNDTNKKIKVTNSCESEVEGWMNFKHKLVGRRVAFAFDELTSLDKTDYFEKGDLYLLLRDGHTRDKKTWNKKTAPVFSTQLGMMSSKSTGRFIKESDVDFYILHEEELWIQQFARPAKDIAEFLYHFELPPKLIAYQADVSDLSKFKFAILDLKKKIKPDEYQLLRRSIELGSSAYVAEASHLLTHWL</sequence>
<dbReference type="RefSeq" id="WP_237867925.1">
    <property type="nucleotide sequence ID" value="NZ_JAKLTR010000001.1"/>
</dbReference>
<organism evidence="1 2">
    <name type="scientific">Terrimonas ginsenosidimutans</name>
    <dbReference type="NCBI Taxonomy" id="2908004"/>
    <lineage>
        <taxon>Bacteria</taxon>
        <taxon>Pseudomonadati</taxon>
        <taxon>Bacteroidota</taxon>
        <taxon>Chitinophagia</taxon>
        <taxon>Chitinophagales</taxon>
        <taxon>Chitinophagaceae</taxon>
        <taxon>Terrimonas</taxon>
    </lineage>
</organism>